<protein>
    <submittedName>
        <fullName evidence="2">Uncharacterized protein</fullName>
    </submittedName>
</protein>
<keyword evidence="3" id="KW-1185">Reference proteome</keyword>
<dbReference type="HOGENOM" id="CLU_842878_0_0_1"/>
<dbReference type="CTD" id="6759273"/>
<dbReference type="GO" id="GO:0031593">
    <property type="term" value="F:polyubiquitin modification-dependent protein binding"/>
    <property type="evidence" value="ECO:0000318"/>
    <property type="project" value="GO_Central"/>
</dbReference>
<organism evidence="2 3">
    <name type="scientific">Trichoplax adhaerens</name>
    <name type="common">Trichoplax reptans</name>
    <dbReference type="NCBI Taxonomy" id="10228"/>
    <lineage>
        <taxon>Eukaryota</taxon>
        <taxon>Metazoa</taxon>
        <taxon>Placozoa</taxon>
        <taxon>Uniplacotomia</taxon>
        <taxon>Trichoplacea</taxon>
        <taxon>Trichoplacidae</taxon>
        <taxon>Trichoplax</taxon>
    </lineage>
</organism>
<dbReference type="RefSeq" id="XP_002118041.1">
    <property type="nucleotide sequence ID" value="XM_002118005.1"/>
</dbReference>
<reference evidence="2 3" key="1">
    <citation type="journal article" date="2008" name="Nature">
        <title>The Trichoplax genome and the nature of placozoans.</title>
        <authorList>
            <person name="Srivastava M."/>
            <person name="Begovic E."/>
            <person name="Chapman J."/>
            <person name="Putnam N.H."/>
            <person name="Hellsten U."/>
            <person name="Kawashima T."/>
            <person name="Kuo A."/>
            <person name="Mitros T."/>
            <person name="Salamov A."/>
            <person name="Carpenter M.L."/>
            <person name="Signorovitch A.Y."/>
            <person name="Moreno M.A."/>
            <person name="Kamm K."/>
            <person name="Grimwood J."/>
            <person name="Schmutz J."/>
            <person name="Shapiro H."/>
            <person name="Grigoriev I.V."/>
            <person name="Buss L.W."/>
            <person name="Schierwater B."/>
            <person name="Dellaporta S.L."/>
            <person name="Rokhsar D.S."/>
        </authorList>
    </citation>
    <scope>NUCLEOTIDE SEQUENCE [LARGE SCALE GENOMIC DNA]</scope>
    <source>
        <strain evidence="2 3">Grell-BS-1999</strain>
    </source>
</reference>
<keyword evidence="1" id="KW-0732">Signal</keyword>
<feature type="chain" id="PRO_5002797422" evidence="1">
    <location>
        <begin position="33"/>
        <end position="330"/>
    </location>
</feature>
<evidence type="ECO:0000313" key="2">
    <source>
        <dbReference type="EMBL" id="EDV19441.1"/>
    </source>
</evidence>
<dbReference type="KEGG" id="tad:TRIADDRAFT_62081"/>
<dbReference type="EMBL" id="DS985273">
    <property type="protein sequence ID" value="EDV19441.1"/>
    <property type="molecule type" value="Genomic_DNA"/>
</dbReference>
<dbReference type="STRING" id="10228.B3SCS6"/>
<dbReference type="GeneID" id="6759273"/>
<accession>B3SCS6</accession>
<dbReference type="eggNOG" id="ENOG502TAHR">
    <property type="taxonomic scope" value="Eukaryota"/>
</dbReference>
<evidence type="ECO:0000256" key="1">
    <source>
        <dbReference type="SAM" id="SignalP"/>
    </source>
</evidence>
<evidence type="ECO:0000313" key="3">
    <source>
        <dbReference type="Proteomes" id="UP000009022"/>
    </source>
</evidence>
<dbReference type="AlphaFoldDB" id="B3SCS6"/>
<dbReference type="Gene3D" id="2.60.120.380">
    <property type="match status" value="1"/>
</dbReference>
<dbReference type="OrthoDB" id="422728at2759"/>
<dbReference type="GO" id="GO:0036503">
    <property type="term" value="P:ERAD pathway"/>
    <property type="evidence" value="ECO:0000318"/>
    <property type="project" value="GO_Central"/>
</dbReference>
<feature type="signal peptide" evidence="1">
    <location>
        <begin position="1"/>
        <end position="32"/>
    </location>
</feature>
<dbReference type="Proteomes" id="UP000009022">
    <property type="component" value="Unassembled WGS sequence"/>
</dbReference>
<dbReference type="OMA" id="PCGEFKY"/>
<dbReference type="InParanoid" id="B3SCS6"/>
<dbReference type="GO" id="GO:0034098">
    <property type="term" value="C:VCP-NPL4-UFD1 AAA ATPase complex"/>
    <property type="evidence" value="ECO:0000318"/>
    <property type="project" value="GO_Central"/>
</dbReference>
<name>B3SCS6_TRIAD</name>
<gene>
    <name evidence="2" type="ORF">TRIADDRAFT_62081</name>
</gene>
<proteinExistence type="predicted"/>
<sequence length="330" mass="36999">MAMLQILPTRGNQCNKFPLLFLITLLLYTCQAATEQVELQPGAVTSKYTTSCNQYKYFKIKVSNPCVNVRILVYALGGEPNLYVSKDPDQYPTVQSLAWSSYNWGTENITILASDPNFSTGMLYIGVHAYCGQDVATLFTPATYQVSVQFNTPSTSEYLPLNQLYSSILQANKYMYYKFCIPDDCTNVNVKLQNCINATTCPNTYAWPEMLISNLVRTPTLQDRTWKLAEVSRRNIALNHQQPNVRAGHYYVGIYGWCTPNKFCSDKSTCGPCDNYNNGIQFNLQVLTTKIPQNQCKPNNIPSCTNHASTLTLPLLLGLFLASCLVSLLV</sequence>